<dbReference type="AlphaFoldDB" id="A0A132ECI2"/>
<organism evidence="6 7">
    <name type="scientific">Burkholderia pseudomultivorans</name>
    <dbReference type="NCBI Taxonomy" id="1207504"/>
    <lineage>
        <taxon>Bacteria</taxon>
        <taxon>Pseudomonadati</taxon>
        <taxon>Pseudomonadota</taxon>
        <taxon>Betaproteobacteria</taxon>
        <taxon>Burkholderiales</taxon>
        <taxon>Burkholderiaceae</taxon>
        <taxon>Burkholderia</taxon>
        <taxon>Burkholderia cepacia complex</taxon>
    </lineage>
</organism>
<proteinExistence type="inferred from homology"/>
<dbReference type="Gene3D" id="2.40.50.230">
    <property type="entry name" value="Gp5 N-terminal domain"/>
    <property type="match status" value="1"/>
</dbReference>
<gene>
    <name evidence="6" type="ORF">WT56_22410</name>
</gene>
<dbReference type="SUPFAM" id="SSF69279">
    <property type="entry name" value="Phage tail proteins"/>
    <property type="match status" value="2"/>
</dbReference>
<sequence length="835" mass="91762">MVSDLLNKALRAQYVQFGRIVRLDTPLGEDCLVPLYVRGRACLGRDFEFTIDAISARLEPIQAKTLIRQSVTLWIRQTDGSEMPIHGYVTAFRRLGVDGGNVYYQLRFNSFLALLRLGSDRRDWVETPAQQSVADVLGKYPQAAGNFTWQLSRGLRSYSYRMQWESDWNYVHRTFEELGVFPRFEVAEDGKSHKIIVMDELSAVPELRNKTIAFSRSIQDEEFDGLCEWVDSQELQSAELDTGTFDYKRPDLPKHVTMLALDLDDVPGLGEQYDYTGAYTWSDRDMGERQANFITEEWRSRAQRFYGVGALRSAWPGRYGVLTGHPVHDAESVEDREMAILSVNWLIQNNVPGVENLMRFRKSLRAEVEQAQASGAGSCVRHQDGAVGFFHVEIEAQRRRVAFRSPFEHKKPVMQLQTGIVGGPENEEIYTDDMLRAKVRLTSDRLNEGDQNVSAWIRAAMPDAGYKRGGMFPLRKDDEVLVGFINGDCDRPVILSRMHGGKSMPEWHTHGLTSGLLSREYGGEGYNQLMMDDATGQNRVHLYSTSYSSHLHLGYLIQHSGNTRGAFVGYGFDLKSLGYGAVRAEQGLYVSTHPAPTQPMSATAASEQLARAEATLETTSKASQTNRAQSQQDGRDALKSFTDATRHTVAGTTGNGGRTAGGGTGNASGFAKPILLLSSPEGVAASTQGSAHITANKQANVVAGEDINLSAGRALLASVLEQISLFAEKLGVKIYAASGPVDFQAQNGSMSFAASQDMKITAGKKMVLSADEIWIGANGSYIKLTGNMIENATSGQIIEKCADWGKAGAASSALQNPLHSSPVSTDGGRFTMFSG</sequence>
<dbReference type="Proteomes" id="UP000062912">
    <property type="component" value="Unassembled WGS sequence"/>
</dbReference>
<dbReference type="InterPro" id="IPR037026">
    <property type="entry name" value="Vgr_OB-fold_dom_sf"/>
</dbReference>
<dbReference type="InterPro" id="IPR017847">
    <property type="entry name" value="T6SS_RhsGE_Vgr_subset"/>
</dbReference>
<evidence type="ECO:0000259" key="5">
    <source>
        <dbReference type="Pfam" id="PF13296"/>
    </source>
</evidence>
<dbReference type="InterPro" id="IPR006531">
    <property type="entry name" value="Gp5/Vgr_OB"/>
</dbReference>
<accession>A0A132ECI2</accession>
<reference evidence="6 7" key="1">
    <citation type="submission" date="2015-11" db="EMBL/GenBank/DDBJ databases">
        <title>Expanding the genomic diversity of Burkholderia species for the development of highly accurate diagnostics.</title>
        <authorList>
            <person name="Sahl J."/>
            <person name="Keim P."/>
            <person name="Wagner D."/>
        </authorList>
    </citation>
    <scope>NUCLEOTIDE SEQUENCE [LARGE SCALE GENOMIC DNA]</scope>
    <source>
        <strain evidence="6 7">MSMB368WGS</strain>
    </source>
</reference>
<evidence type="ECO:0000256" key="2">
    <source>
        <dbReference type="SAM" id="MobiDB-lite"/>
    </source>
</evidence>
<dbReference type="Gene3D" id="2.30.110.50">
    <property type="match status" value="1"/>
</dbReference>
<dbReference type="NCBIfam" id="TIGR01646">
    <property type="entry name" value="vgr_GE"/>
    <property type="match status" value="1"/>
</dbReference>
<dbReference type="Gene3D" id="4.10.220.110">
    <property type="match status" value="1"/>
</dbReference>
<feature type="compositionally biased region" description="Polar residues" evidence="2">
    <location>
        <begin position="616"/>
        <end position="632"/>
    </location>
</feature>
<dbReference type="Pfam" id="PF13296">
    <property type="entry name" value="T6SS_Vgr"/>
    <property type="match status" value="1"/>
</dbReference>
<evidence type="ECO:0000313" key="7">
    <source>
        <dbReference type="Proteomes" id="UP000062912"/>
    </source>
</evidence>
<dbReference type="SUPFAM" id="SSF69255">
    <property type="entry name" value="gp5 N-terminal domain-like"/>
    <property type="match status" value="1"/>
</dbReference>
<dbReference type="InterPro" id="IPR018769">
    <property type="entry name" value="VgrG2_DUF2345"/>
</dbReference>
<feature type="compositionally biased region" description="Gly residues" evidence="2">
    <location>
        <begin position="653"/>
        <end position="664"/>
    </location>
</feature>
<dbReference type="RefSeq" id="WP_060244458.1">
    <property type="nucleotide sequence ID" value="NZ_LPJR01000052.1"/>
</dbReference>
<comment type="caution">
    <text evidence="6">The sequence shown here is derived from an EMBL/GenBank/DDBJ whole genome shotgun (WGS) entry which is preliminary data.</text>
</comment>
<evidence type="ECO:0000313" key="6">
    <source>
        <dbReference type="EMBL" id="KWF25044.1"/>
    </source>
</evidence>
<dbReference type="Pfam" id="PF04717">
    <property type="entry name" value="Phage_base_V"/>
    <property type="match status" value="1"/>
</dbReference>
<evidence type="ECO:0000256" key="1">
    <source>
        <dbReference type="ARBA" id="ARBA00005558"/>
    </source>
</evidence>
<dbReference type="NCBIfam" id="TIGR03361">
    <property type="entry name" value="VI_Rhs_Vgr"/>
    <property type="match status" value="1"/>
</dbReference>
<dbReference type="Pfam" id="PF10106">
    <property type="entry name" value="DUF2345"/>
    <property type="match status" value="1"/>
</dbReference>
<dbReference type="Pfam" id="PF05954">
    <property type="entry name" value="Phage_GPD"/>
    <property type="match status" value="1"/>
</dbReference>
<evidence type="ECO:0000259" key="4">
    <source>
        <dbReference type="Pfam" id="PF10106"/>
    </source>
</evidence>
<dbReference type="InterPro" id="IPR006533">
    <property type="entry name" value="T6SS_Vgr_RhsGE"/>
</dbReference>
<feature type="domain" description="Gp5/Type VI secretion system Vgr protein OB-fold" evidence="3">
    <location>
        <begin position="435"/>
        <end position="496"/>
    </location>
</feature>
<protein>
    <submittedName>
        <fullName evidence="6">Rhs element Vgr protein</fullName>
    </submittedName>
</protein>
<name>A0A132ECI2_9BURK</name>
<dbReference type="EMBL" id="LPJR01000052">
    <property type="protein sequence ID" value="KWF25044.1"/>
    <property type="molecule type" value="Genomic_DNA"/>
</dbReference>
<dbReference type="Gene3D" id="3.55.50.10">
    <property type="entry name" value="Baseplate protein-like domains"/>
    <property type="match status" value="1"/>
</dbReference>
<dbReference type="InterPro" id="IPR028244">
    <property type="entry name" value="T6SS_Rhs_Vgr_dom"/>
</dbReference>
<feature type="region of interest" description="Disordered" evidence="2">
    <location>
        <begin position="613"/>
        <end position="664"/>
    </location>
</feature>
<feature type="domain" description="DUF2345" evidence="4">
    <location>
        <begin position="663"/>
        <end position="809"/>
    </location>
</feature>
<feature type="domain" description="Putative type VI secretion system Rhs element associated Vgr" evidence="5">
    <location>
        <begin position="519"/>
        <end position="620"/>
    </location>
</feature>
<evidence type="ECO:0000259" key="3">
    <source>
        <dbReference type="Pfam" id="PF04717"/>
    </source>
</evidence>
<comment type="similarity">
    <text evidence="1">Belongs to the VgrG protein family.</text>
</comment>
<dbReference type="OrthoDB" id="1907165at2"/>